<feature type="domain" description="Ferric oxidoreductase" evidence="9">
    <location>
        <begin position="85"/>
        <end position="198"/>
    </location>
</feature>
<keyword evidence="4 7" id="KW-1133">Transmembrane helix</keyword>
<keyword evidence="7" id="KW-0249">Electron transport</keyword>
<feature type="transmembrane region" description="Helical" evidence="7">
    <location>
        <begin position="117"/>
        <end position="139"/>
    </location>
</feature>
<sequence length="257" mass="27540">MAASTPTPAAEAATSATPAPTAPAPPRAAGAAPPPSRARRAGGRRWLVPLAWALGLLPIAKVAYDGLLAPGLGANPIEKVLNRLGFWTLTFLLLSLAPTPARAFLGISWPVRVRRALGLLAFLYACLHFTTYVAVDQFFDWQIIGADLARRPFIGVGFVTLLVLAPLALTSSDAMVRRLGHARWKRLHRLAYAAGVLGVVHFLWRVKKDHTEPLLFAAAFGTLFALRGLDALRRRLVRRAAGPRPGASLSGRGAKVD</sequence>
<comment type="subcellular location">
    <subcellularLocation>
        <location evidence="7">Cell membrane</location>
        <topology evidence="7">Multi-pass membrane protein</topology>
    </subcellularLocation>
    <subcellularLocation>
        <location evidence="1">Membrane</location>
        <topology evidence="1">Multi-pass membrane protein</topology>
    </subcellularLocation>
</comment>
<feature type="transmembrane region" description="Helical" evidence="7">
    <location>
        <begin position="213"/>
        <end position="229"/>
    </location>
</feature>
<comment type="cofactor">
    <cofactor evidence="7">
        <name>FMN</name>
        <dbReference type="ChEBI" id="CHEBI:58210"/>
    </cofactor>
    <text evidence="7">Binds 1 FMN per subunit.</text>
</comment>
<comment type="similarity">
    <text evidence="7">Belongs to the MsrQ family.</text>
</comment>
<accession>A0ABM7XBR3</accession>
<dbReference type="InterPro" id="IPR022837">
    <property type="entry name" value="MsrQ-like"/>
</dbReference>
<evidence type="ECO:0000256" key="4">
    <source>
        <dbReference type="ARBA" id="ARBA00022989"/>
    </source>
</evidence>
<feature type="compositionally biased region" description="Low complexity" evidence="8">
    <location>
        <begin position="1"/>
        <end position="19"/>
    </location>
</feature>
<evidence type="ECO:0000313" key="11">
    <source>
        <dbReference type="Proteomes" id="UP001162734"/>
    </source>
</evidence>
<keyword evidence="3 7" id="KW-0812">Transmembrane</keyword>
<feature type="region of interest" description="Disordered" evidence="8">
    <location>
        <begin position="1"/>
        <end position="40"/>
    </location>
</feature>
<gene>
    <name evidence="7" type="primary">msrQ</name>
    <name evidence="10" type="ORF">AMPC_24150</name>
</gene>
<dbReference type="PANTHER" id="PTHR36964">
    <property type="entry name" value="PROTEIN-METHIONINE-SULFOXIDE REDUCTASE HEME-BINDING SUBUNIT MSRQ"/>
    <property type="match status" value="1"/>
</dbReference>
<keyword evidence="7" id="KW-0288">FMN</keyword>
<keyword evidence="5 7" id="KW-0408">Iron</keyword>
<comment type="function">
    <text evidence="7">Part of the MsrPQ system that repairs oxidized cell envelope proteins containing methionine sulfoxide residues (Met-O), using respiratory chain electrons. Thus protects these proteins from oxidative-stress damage caused by reactive species of oxygen and chlorine. MsrPQ is essential for the maintenance of envelope integrity under bleach stress, rescuing a wide series of structurally unrelated cell envelope proteins from methionine oxidation. MsrQ provides electrons for reduction to the reductase catalytic subunit MsrP, using the quinone pool of the respiratory chain.</text>
</comment>
<evidence type="ECO:0000256" key="6">
    <source>
        <dbReference type="ARBA" id="ARBA00023136"/>
    </source>
</evidence>
<reference evidence="11" key="1">
    <citation type="journal article" date="2022" name="Int. J. Syst. Evol. Microbiol.">
        <title>Anaeromyxobacter oryzae sp. nov., Anaeromyxobacter diazotrophicus sp. nov. and Anaeromyxobacter paludicola sp. nov., isolated from paddy soils.</title>
        <authorList>
            <person name="Itoh H."/>
            <person name="Xu Z."/>
            <person name="Mise K."/>
            <person name="Masuda Y."/>
            <person name="Ushijima N."/>
            <person name="Hayakawa C."/>
            <person name="Shiratori Y."/>
            <person name="Senoo K."/>
        </authorList>
    </citation>
    <scope>NUCLEOTIDE SEQUENCE [LARGE SCALE GENOMIC DNA]</scope>
    <source>
        <strain evidence="11">Red630</strain>
    </source>
</reference>
<keyword evidence="2 7" id="KW-0813">Transport</keyword>
<keyword evidence="7" id="KW-0285">Flavoprotein</keyword>
<comment type="subunit">
    <text evidence="7">Heterodimer of a catalytic subunit (MsrP) and a heme-binding subunit (MsrQ).</text>
</comment>
<dbReference type="InterPro" id="IPR013130">
    <property type="entry name" value="Fe3_Rdtase_TM_dom"/>
</dbReference>
<evidence type="ECO:0000256" key="8">
    <source>
        <dbReference type="SAM" id="MobiDB-lite"/>
    </source>
</evidence>
<keyword evidence="11" id="KW-1185">Reference proteome</keyword>
<feature type="transmembrane region" description="Helical" evidence="7">
    <location>
        <begin position="84"/>
        <end position="105"/>
    </location>
</feature>
<dbReference type="PANTHER" id="PTHR36964:SF1">
    <property type="entry name" value="PROTEIN-METHIONINE-SULFOXIDE REDUCTASE HEME-BINDING SUBUNIT MSRQ"/>
    <property type="match status" value="1"/>
</dbReference>
<feature type="transmembrane region" description="Helical" evidence="7">
    <location>
        <begin position="151"/>
        <end position="169"/>
    </location>
</feature>
<evidence type="ECO:0000256" key="1">
    <source>
        <dbReference type="ARBA" id="ARBA00004141"/>
    </source>
</evidence>
<evidence type="ECO:0000256" key="2">
    <source>
        <dbReference type="ARBA" id="ARBA00022448"/>
    </source>
</evidence>
<keyword evidence="7" id="KW-1003">Cell membrane</keyword>
<protein>
    <recommendedName>
        <fullName evidence="7">Protein-methionine-sulfoxide reductase heme-binding subunit MsrQ</fullName>
    </recommendedName>
    <alternativeName>
        <fullName evidence="7">Flavocytochrome MsrQ</fullName>
    </alternativeName>
</protein>
<name>A0ABM7XBR3_9BACT</name>
<evidence type="ECO:0000259" key="9">
    <source>
        <dbReference type="Pfam" id="PF01794"/>
    </source>
</evidence>
<organism evidence="10 11">
    <name type="scientific">Anaeromyxobacter paludicola</name>
    <dbReference type="NCBI Taxonomy" id="2918171"/>
    <lineage>
        <taxon>Bacteria</taxon>
        <taxon>Pseudomonadati</taxon>
        <taxon>Myxococcota</taxon>
        <taxon>Myxococcia</taxon>
        <taxon>Myxococcales</taxon>
        <taxon>Cystobacterineae</taxon>
        <taxon>Anaeromyxobacteraceae</taxon>
        <taxon>Anaeromyxobacter</taxon>
    </lineage>
</organism>
<comment type="cofactor">
    <cofactor evidence="7">
        <name>heme b</name>
        <dbReference type="ChEBI" id="CHEBI:60344"/>
    </cofactor>
    <text evidence="7">Binds 1 heme b (iron(II)-protoporphyrin IX) group per subunit.</text>
</comment>
<dbReference type="EMBL" id="AP025592">
    <property type="protein sequence ID" value="BDG09302.1"/>
    <property type="molecule type" value="Genomic_DNA"/>
</dbReference>
<dbReference type="HAMAP" id="MF_01207">
    <property type="entry name" value="MsrQ"/>
    <property type="match status" value="1"/>
</dbReference>
<feature type="transmembrane region" description="Helical" evidence="7">
    <location>
        <begin position="190"/>
        <end position="207"/>
    </location>
</feature>
<evidence type="ECO:0000256" key="3">
    <source>
        <dbReference type="ARBA" id="ARBA00022692"/>
    </source>
</evidence>
<keyword evidence="7" id="KW-0349">Heme</keyword>
<proteinExistence type="inferred from homology"/>
<dbReference type="Pfam" id="PF01794">
    <property type="entry name" value="Ferric_reduct"/>
    <property type="match status" value="1"/>
</dbReference>
<evidence type="ECO:0000256" key="5">
    <source>
        <dbReference type="ARBA" id="ARBA00023004"/>
    </source>
</evidence>
<keyword evidence="6 7" id="KW-0472">Membrane</keyword>
<feature type="transmembrane region" description="Helical" evidence="7">
    <location>
        <begin position="46"/>
        <end position="64"/>
    </location>
</feature>
<feature type="compositionally biased region" description="Pro residues" evidence="8">
    <location>
        <begin position="20"/>
        <end position="36"/>
    </location>
</feature>
<dbReference type="Proteomes" id="UP001162734">
    <property type="component" value="Chromosome"/>
</dbReference>
<dbReference type="RefSeq" id="WP_248341382.1">
    <property type="nucleotide sequence ID" value="NZ_AP025592.1"/>
</dbReference>
<keyword evidence="7" id="KW-0479">Metal-binding</keyword>
<evidence type="ECO:0000256" key="7">
    <source>
        <dbReference type="HAMAP-Rule" id="MF_01207"/>
    </source>
</evidence>
<evidence type="ECO:0000313" key="10">
    <source>
        <dbReference type="EMBL" id="BDG09302.1"/>
    </source>
</evidence>